<sequence>MSNYEEEELCCLWLLLEEEQRLKKRRRWDVRRLNEGRAREGAFHNYVNDTTLDTTLDPDPSAASSLLATDVEPLSTDTDSPAPASSSIFQLAATTIHRKKRKREPPMSAVQAALTKHLEKIDANLNEEKSFTDDIGMTLTRMPLVKRGQCKVAVMLLVQKWFEECQEPEEQ</sequence>
<reference evidence="1" key="1">
    <citation type="submission" date="2020-10" db="EMBL/GenBank/DDBJ databases">
        <title>Chromosome-scale genome assembly of the Allis shad, Alosa alosa.</title>
        <authorList>
            <person name="Margot Z."/>
            <person name="Christophe K."/>
            <person name="Cabau C."/>
            <person name="Louis A."/>
            <person name="Berthelot C."/>
            <person name="Parey E."/>
            <person name="Roest Crollius H."/>
            <person name="Montfort J."/>
            <person name="Robinson-Rechavi M."/>
            <person name="Bucao C."/>
            <person name="Bouchez O."/>
            <person name="Gislard M."/>
            <person name="Lluch J."/>
            <person name="Milhes M."/>
            <person name="Lampietro C."/>
            <person name="Lopez Roques C."/>
            <person name="Donnadieu C."/>
            <person name="Braasch I."/>
            <person name="Desvignes T."/>
            <person name="Postlethwait J."/>
            <person name="Bobe J."/>
            <person name="Guiguen Y."/>
        </authorList>
    </citation>
    <scope>NUCLEOTIDE SEQUENCE</scope>
    <source>
        <strain evidence="1">M-15738</strain>
        <tissue evidence="1">Blood</tissue>
    </source>
</reference>
<dbReference type="Proteomes" id="UP000823561">
    <property type="component" value="Chromosome 11"/>
</dbReference>
<keyword evidence="2" id="KW-1185">Reference proteome</keyword>
<evidence type="ECO:0000313" key="1">
    <source>
        <dbReference type="EMBL" id="KAG5273727.1"/>
    </source>
</evidence>
<dbReference type="EMBL" id="JADWDJ010000011">
    <property type="protein sequence ID" value="KAG5273727.1"/>
    <property type="molecule type" value="Genomic_DNA"/>
</dbReference>
<organism evidence="1 2">
    <name type="scientific">Alosa alosa</name>
    <name type="common">allis shad</name>
    <dbReference type="NCBI Taxonomy" id="278164"/>
    <lineage>
        <taxon>Eukaryota</taxon>
        <taxon>Metazoa</taxon>
        <taxon>Chordata</taxon>
        <taxon>Craniata</taxon>
        <taxon>Vertebrata</taxon>
        <taxon>Euteleostomi</taxon>
        <taxon>Actinopterygii</taxon>
        <taxon>Neopterygii</taxon>
        <taxon>Teleostei</taxon>
        <taxon>Clupei</taxon>
        <taxon>Clupeiformes</taxon>
        <taxon>Clupeoidei</taxon>
        <taxon>Clupeidae</taxon>
        <taxon>Alosa</taxon>
    </lineage>
</organism>
<dbReference type="AlphaFoldDB" id="A0AAV6GK49"/>
<name>A0AAV6GK49_9TELE</name>
<protein>
    <submittedName>
        <fullName evidence="1">Uncharacterized protein</fullName>
    </submittedName>
</protein>
<evidence type="ECO:0000313" key="2">
    <source>
        <dbReference type="Proteomes" id="UP000823561"/>
    </source>
</evidence>
<gene>
    <name evidence="1" type="ORF">AALO_G00154800</name>
</gene>
<accession>A0AAV6GK49</accession>
<proteinExistence type="predicted"/>
<comment type="caution">
    <text evidence="1">The sequence shown here is derived from an EMBL/GenBank/DDBJ whole genome shotgun (WGS) entry which is preliminary data.</text>
</comment>